<keyword evidence="5" id="KW-1185">Reference proteome</keyword>
<evidence type="ECO:0000256" key="1">
    <source>
        <dbReference type="ARBA" id="ARBA00001946"/>
    </source>
</evidence>
<dbReference type="InterPro" id="IPR015813">
    <property type="entry name" value="Pyrv/PenolPyrv_kinase-like_dom"/>
</dbReference>
<evidence type="ECO:0000313" key="4">
    <source>
        <dbReference type="EMBL" id="MDQ0272019.1"/>
    </source>
</evidence>
<keyword evidence="3" id="KW-0460">Magnesium</keyword>
<accession>A0ABU0AL75</accession>
<comment type="cofactor">
    <cofactor evidence="1">
        <name>Mg(2+)</name>
        <dbReference type="ChEBI" id="CHEBI:18420"/>
    </cofactor>
</comment>
<dbReference type="RefSeq" id="WP_307477335.1">
    <property type="nucleotide sequence ID" value="NZ_JAUSUB010000019.1"/>
</dbReference>
<organism evidence="4 5">
    <name type="scientific">Cytobacillus purgationiresistens</name>
    <dbReference type="NCBI Taxonomy" id="863449"/>
    <lineage>
        <taxon>Bacteria</taxon>
        <taxon>Bacillati</taxon>
        <taxon>Bacillota</taxon>
        <taxon>Bacilli</taxon>
        <taxon>Bacillales</taxon>
        <taxon>Bacillaceae</taxon>
        <taxon>Cytobacillus</taxon>
    </lineage>
</organism>
<comment type="caution">
    <text evidence="4">The sequence shown here is derived from an EMBL/GenBank/DDBJ whole genome shotgun (WGS) entry which is preliminary data.</text>
</comment>
<dbReference type="Proteomes" id="UP001238088">
    <property type="component" value="Unassembled WGS sequence"/>
</dbReference>
<dbReference type="Gene3D" id="3.20.20.60">
    <property type="entry name" value="Phosphoenolpyruvate-binding domains"/>
    <property type="match status" value="2"/>
</dbReference>
<sequence length="408" mass="47095">MRLFVDLSNEEKRKLFYKEPESFNKHTSKEVLSYALGATLYMPATRPNIHQDLVTKKHAGLTSIVICLEDSIGDNEVERAEQLLQNELQKLYCDISKGYVSLDDLPLIFIRIRNNEQLLRLRDCLQEEWGLLTGIVIPKFSPDFGKRILEQVSQLNKQGHSLYVMPILETKNIIFKETRMNELILIKSILDDYYDLVLNVRMGATDFCGLYGIRRNTDTTVYDIAVINDCIADILNIFLRSDKAYVVSGPVWEHFASKERMLKPQLRRTPFRERYGEEGVNFRSELINSQMDGFIKEILMDITNGITGKTIIHPTHIKPVQALNTINYEEYLDAKSIIDQAAGEKGVLKSAFSNKMNEIKPHYYWAQRILLKSRIYGVLHEEFTYIDLLQSEIHTGHSQSVEGSYTNN</sequence>
<dbReference type="PANTHER" id="PTHR32308:SF10">
    <property type="entry name" value="CITRATE LYASE SUBUNIT BETA"/>
    <property type="match status" value="1"/>
</dbReference>
<keyword evidence="2" id="KW-0479">Metal-binding</keyword>
<proteinExistence type="predicted"/>
<protein>
    <submittedName>
        <fullName evidence="4">Citrate lyase beta subunit</fullName>
    </submittedName>
</protein>
<dbReference type="Pfam" id="PF15617">
    <property type="entry name" value="C-C_Bond_Lyase"/>
    <property type="match status" value="1"/>
</dbReference>
<dbReference type="EMBL" id="JAUSUB010000019">
    <property type="protein sequence ID" value="MDQ0272019.1"/>
    <property type="molecule type" value="Genomic_DNA"/>
</dbReference>
<dbReference type="GO" id="GO:0016829">
    <property type="term" value="F:lyase activity"/>
    <property type="evidence" value="ECO:0007669"/>
    <property type="project" value="UniProtKB-KW"/>
</dbReference>
<evidence type="ECO:0000256" key="3">
    <source>
        <dbReference type="ARBA" id="ARBA00022842"/>
    </source>
</evidence>
<dbReference type="InterPro" id="IPR040442">
    <property type="entry name" value="Pyrv_kinase-like_dom_sf"/>
</dbReference>
<dbReference type="SUPFAM" id="SSF51621">
    <property type="entry name" value="Phosphoenolpyruvate/pyruvate domain"/>
    <property type="match status" value="1"/>
</dbReference>
<keyword evidence="4" id="KW-0456">Lyase</keyword>
<dbReference type="InterPro" id="IPR039480">
    <property type="entry name" value="C-C_Bond_Lyase-like"/>
</dbReference>
<gene>
    <name evidence="4" type="ORF">J2S17_003911</name>
</gene>
<evidence type="ECO:0000313" key="5">
    <source>
        <dbReference type="Proteomes" id="UP001238088"/>
    </source>
</evidence>
<reference evidence="4 5" key="1">
    <citation type="submission" date="2023-07" db="EMBL/GenBank/DDBJ databases">
        <title>Genomic Encyclopedia of Type Strains, Phase IV (KMG-IV): sequencing the most valuable type-strain genomes for metagenomic binning, comparative biology and taxonomic classification.</title>
        <authorList>
            <person name="Goeker M."/>
        </authorList>
    </citation>
    <scope>NUCLEOTIDE SEQUENCE [LARGE SCALE GENOMIC DNA]</scope>
    <source>
        <strain evidence="4 5">DSM 23494</strain>
    </source>
</reference>
<name>A0ABU0AL75_9BACI</name>
<evidence type="ECO:0000256" key="2">
    <source>
        <dbReference type="ARBA" id="ARBA00022723"/>
    </source>
</evidence>
<dbReference type="PANTHER" id="PTHR32308">
    <property type="entry name" value="LYASE BETA SUBUNIT, PUTATIVE (AFU_ORTHOLOGUE AFUA_4G13030)-RELATED"/>
    <property type="match status" value="1"/>
</dbReference>